<dbReference type="PANTHER" id="PTHR43673">
    <property type="entry name" value="NAD(P)H NITROREDUCTASE YDGI-RELATED"/>
    <property type="match status" value="1"/>
</dbReference>
<name>A0AAW7ZEA7_9FIRM</name>
<reference evidence="7" key="1">
    <citation type="journal article" date="2023" name="J. Hazard. Mater.">
        <title>Anaerobic biodegradation of pyrene and benzo[a]pyrene by a new sulfate-reducing Desulforamulus aquiferis strain DSA.</title>
        <authorList>
            <person name="Zhang Z."/>
            <person name="Sun J."/>
            <person name="Gong X."/>
            <person name="Wang C."/>
            <person name="Wang H."/>
        </authorList>
    </citation>
    <scope>NUCLEOTIDE SEQUENCE</scope>
    <source>
        <strain evidence="7">DSA</strain>
    </source>
</reference>
<evidence type="ECO:0000256" key="2">
    <source>
        <dbReference type="ARBA" id="ARBA00007118"/>
    </source>
</evidence>
<dbReference type="InterPro" id="IPR000415">
    <property type="entry name" value="Nitroreductase-like"/>
</dbReference>
<dbReference type="EMBL" id="JARPTC010000014">
    <property type="protein sequence ID" value="MDO7787603.1"/>
    <property type="molecule type" value="Genomic_DNA"/>
</dbReference>
<proteinExistence type="inferred from homology"/>
<dbReference type="Gene3D" id="3.40.109.10">
    <property type="entry name" value="NADH Oxidase"/>
    <property type="match status" value="1"/>
</dbReference>
<evidence type="ECO:0000313" key="7">
    <source>
        <dbReference type="EMBL" id="MDO7787603.1"/>
    </source>
</evidence>
<evidence type="ECO:0000256" key="4">
    <source>
        <dbReference type="ARBA" id="ARBA00022643"/>
    </source>
</evidence>
<dbReference type="PANTHER" id="PTHR43673:SF2">
    <property type="entry name" value="NITROREDUCTASE"/>
    <property type="match status" value="1"/>
</dbReference>
<evidence type="ECO:0000313" key="8">
    <source>
        <dbReference type="Proteomes" id="UP001172911"/>
    </source>
</evidence>
<feature type="domain" description="Nitroreductase" evidence="6">
    <location>
        <begin position="65"/>
        <end position="148"/>
    </location>
</feature>
<keyword evidence="5" id="KW-0560">Oxidoreductase</keyword>
<reference evidence="7" key="2">
    <citation type="submission" date="2023-03" db="EMBL/GenBank/DDBJ databases">
        <authorList>
            <person name="Zhang Z."/>
        </authorList>
    </citation>
    <scope>NUCLEOTIDE SEQUENCE</scope>
    <source>
        <strain evidence="7">DSA</strain>
    </source>
</reference>
<keyword evidence="8" id="KW-1185">Reference proteome</keyword>
<dbReference type="InterPro" id="IPR029479">
    <property type="entry name" value="Nitroreductase"/>
</dbReference>
<organism evidence="7 8">
    <name type="scientific">Desulforamulus aquiferis</name>
    <dbReference type="NCBI Taxonomy" id="1397668"/>
    <lineage>
        <taxon>Bacteria</taxon>
        <taxon>Bacillati</taxon>
        <taxon>Bacillota</taxon>
        <taxon>Clostridia</taxon>
        <taxon>Eubacteriales</taxon>
        <taxon>Peptococcaceae</taxon>
        <taxon>Desulforamulus</taxon>
    </lineage>
</organism>
<protein>
    <submittedName>
        <fullName evidence="7">Nitroreductase family protein</fullName>
    </submittedName>
</protein>
<comment type="caution">
    <text evidence="7">The sequence shown here is derived from an EMBL/GenBank/DDBJ whole genome shotgun (WGS) entry which is preliminary data.</text>
</comment>
<keyword evidence="4" id="KW-0288">FMN</keyword>
<dbReference type="Proteomes" id="UP001172911">
    <property type="component" value="Unassembled WGS sequence"/>
</dbReference>
<dbReference type="AlphaFoldDB" id="A0AAW7ZEA7"/>
<feature type="domain" description="Nitroreductase" evidence="6">
    <location>
        <begin position="7"/>
        <end position="60"/>
    </location>
</feature>
<accession>A0AAW7ZEA7</accession>
<dbReference type="SUPFAM" id="SSF55469">
    <property type="entry name" value="FMN-dependent nitroreductase-like"/>
    <property type="match status" value="1"/>
</dbReference>
<evidence type="ECO:0000256" key="5">
    <source>
        <dbReference type="ARBA" id="ARBA00023002"/>
    </source>
</evidence>
<sequence>MSFKELISKRYSVRSYKPDPISEELLEQVLEAACLAPTAVNKQPFKFIVIHTEGRQEELKPIYKGSFFTEAPILICACLITSQAWSRKYDNKNYGIVDVAIAMDHLILAATELGLGICWIAAFNPNVARQVLNLPNTVEPIAFTPLGYPNDSMGLRVRKPLNDLIIYDKWQ</sequence>
<gene>
    <name evidence="7" type="ORF">P6N53_10260</name>
</gene>
<evidence type="ECO:0000256" key="3">
    <source>
        <dbReference type="ARBA" id="ARBA00022630"/>
    </source>
</evidence>
<keyword evidence="3" id="KW-0285">Flavoprotein</keyword>
<dbReference type="GO" id="GO:0016491">
    <property type="term" value="F:oxidoreductase activity"/>
    <property type="evidence" value="ECO:0007669"/>
    <property type="project" value="UniProtKB-KW"/>
</dbReference>
<dbReference type="Pfam" id="PF00881">
    <property type="entry name" value="Nitroreductase"/>
    <property type="match status" value="2"/>
</dbReference>
<dbReference type="CDD" id="cd20609">
    <property type="entry name" value="nitroreductase"/>
    <property type="match status" value="1"/>
</dbReference>
<evidence type="ECO:0000256" key="1">
    <source>
        <dbReference type="ARBA" id="ARBA00001917"/>
    </source>
</evidence>
<comment type="similarity">
    <text evidence="2">Belongs to the nitroreductase family.</text>
</comment>
<dbReference type="RefSeq" id="WP_304542762.1">
    <property type="nucleotide sequence ID" value="NZ_JARPTC010000014.1"/>
</dbReference>
<comment type="cofactor">
    <cofactor evidence="1">
        <name>FMN</name>
        <dbReference type="ChEBI" id="CHEBI:58210"/>
    </cofactor>
</comment>
<evidence type="ECO:0000259" key="6">
    <source>
        <dbReference type="Pfam" id="PF00881"/>
    </source>
</evidence>